<sequence>MRKSTMRRPSQNLPVGVLK</sequence>
<accession>A0A2P2QF26</accession>
<organism evidence="1">
    <name type="scientific">Rhizophora mucronata</name>
    <name type="common">Asiatic mangrove</name>
    <dbReference type="NCBI Taxonomy" id="61149"/>
    <lineage>
        <taxon>Eukaryota</taxon>
        <taxon>Viridiplantae</taxon>
        <taxon>Streptophyta</taxon>
        <taxon>Embryophyta</taxon>
        <taxon>Tracheophyta</taxon>
        <taxon>Spermatophyta</taxon>
        <taxon>Magnoliopsida</taxon>
        <taxon>eudicotyledons</taxon>
        <taxon>Gunneridae</taxon>
        <taxon>Pentapetalae</taxon>
        <taxon>rosids</taxon>
        <taxon>fabids</taxon>
        <taxon>Malpighiales</taxon>
        <taxon>Rhizophoraceae</taxon>
        <taxon>Rhizophora</taxon>
    </lineage>
</organism>
<protein>
    <submittedName>
        <fullName evidence="1">Uncharacterized protein</fullName>
    </submittedName>
</protein>
<evidence type="ECO:0000313" key="1">
    <source>
        <dbReference type="EMBL" id="MBX65612.1"/>
    </source>
</evidence>
<dbReference type="AlphaFoldDB" id="A0A2P2QF26"/>
<dbReference type="EMBL" id="GGEC01085128">
    <property type="protein sequence ID" value="MBX65612.1"/>
    <property type="molecule type" value="Transcribed_RNA"/>
</dbReference>
<name>A0A2P2QF26_RHIMU</name>
<proteinExistence type="predicted"/>
<reference evidence="1" key="1">
    <citation type="submission" date="2018-02" db="EMBL/GenBank/DDBJ databases">
        <title>Rhizophora mucronata_Transcriptome.</title>
        <authorList>
            <person name="Meera S.P."/>
            <person name="Sreeshan A."/>
            <person name="Augustine A."/>
        </authorList>
    </citation>
    <scope>NUCLEOTIDE SEQUENCE</scope>
    <source>
        <tissue evidence="1">Leaf</tissue>
    </source>
</reference>